<gene>
    <name evidence="3" type="ORF">Afe05nite_67170</name>
</gene>
<keyword evidence="2" id="KW-0472">Membrane</keyword>
<reference evidence="3" key="1">
    <citation type="submission" date="2021-01" db="EMBL/GenBank/DDBJ databases">
        <title>Whole genome shotgun sequence of Actinoplanes ferrugineus NBRC 15555.</title>
        <authorList>
            <person name="Komaki H."/>
            <person name="Tamura T."/>
        </authorList>
    </citation>
    <scope>NUCLEOTIDE SEQUENCE</scope>
    <source>
        <strain evidence="3">NBRC 15555</strain>
    </source>
</reference>
<proteinExistence type="predicted"/>
<keyword evidence="2" id="KW-0812">Transmembrane</keyword>
<evidence type="ECO:0000313" key="3">
    <source>
        <dbReference type="EMBL" id="GIE14877.1"/>
    </source>
</evidence>
<feature type="compositionally biased region" description="Pro residues" evidence="1">
    <location>
        <begin position="45"/>
        <end position="65"/>
    </location>
</feature>
<feature type="region of interest" description="Disordered" evidence="1">
    <location>
        <begin position="32"/>
        <end position="70"/>
    </location>
</feature>
<evidence type="ECO:0000256" key="1">
    <source>
        <dbReference type="SAM" id="MobiDB-lite"/>
    </source>
</evidence>
<keyword evidence="2" id="KW-1133">Transmembrane helix</keyword>
<name>A0A919J7S7_9ACTN</name>
<protein>
    <submittedName>
        <fullName evidence="3">Uncharacterized protein</fullName>
    </submittedName>
</protein>
<sequence>MCFQCGTAVQPGAPACPRCGAPAAPAQPQPYGMVAPQPYGTVQPQPQPYGTVPPQPMSPQAQPPRAPRRGPFGLSTGKVVAIGLTVFLILVVGMVAVLVAVLGIGRDGPDSAVKDYFGALAEGDAGKALAQTYEGSAAAQKNPLLTSAALADPARRPSAVAVGKVYKLPGAEAWRVTVAFVANGKDLSMPVTVRKIDGEYVLVEAFTEVRVSPESTAGVTVNGVQVPEGGTNLVAFPGSYEIKVAGTPLIAETVVLAEQMSGSHAYASIFSRDLAPGVQKEVDKQVRAKLDACLKSTSDAPSGCPFRAFLPGEKPTVKWTMPTYPKIEIRSTLTSETGSARFSGSGTAHYEADYRDFFGAKKHEAGNDQIYLYGNVTVKDAELVVTFTN</sequence>
<keyword evidence="4" id="KW-1185">Reference proteome</keyword>
<evidence type="ECO:0000313" key="4">
    <source>
        <dbReference type="Proteomes" id="UP000598174"/>
    </source>
</evidence>
<evidence type="ECO:0000256" key="2">
    <source>
        <dbReference type="SAM" id="Phobius"/>
    </source>
</evidence>
<dbReference type="EMBL" id="BOMM01000059">
    <property type="protein sequence ID" value="GIE14877.1"/>
    <property type="molecule type" value="Genomic_DNA"/>
</dbReference>
<feature type="transmembrane region" description="Helical" evidence="2">
    <location>
        <begin position="79"/>
        <end position="104"/>
    </location>
</feature>
<dbReference type="AlphaFoldDB" id="A0A919J7S7"/>
<comment type="caution">
    <text evidence="3">The sequence shown here is derived from an EMBL/GenBank/DDBJ whole genome shotgun (WGS) entry which is preliminary data.</text>
</comment>
<accession>A0A919J7S7</accession>
<organism evidence="3 4">
    <name type="scientific">Paractinoplanes ferrugineus</name>
    <dbReference type="NCBI Taxonomy" id="113564"/>
    <lineage>
        <taxon>Bacteria</taxon>
        <taxon>Bacillati</taxon>
        <taxon>Actinomycetota</taxon>
        <taxon>Actinomycetes</taxon>
        <taxon>Micromonosporales</taxon>
        <taxon>Micromonosporaceae</taxon>
        <taxon>Paractinoplanes</taxon>
    </lineage>
</organism>
<dbReference type="Proteomes" id="UP000598174">
    <property type="component" value="Unassembled WGS sequence"/>
</dbReference>